<dbReference type="AlphaFoldDB" id="A8JHP3"/>
<keyword evidence="2" id="KW-0804">Transcription</keyword>
<proteinExistence type="inferred from homology"/>
<accession>A8JHP3</accession>
<dbReference type="OrthoDB" id="533590at2759"/>
<dbReference type="PANTHER" id="PTHR13068">
    <property type="entry name" value="CGI-12 PROTEIN-RELATED"/>
    <property type="match status" value="1"/>
</dbReference>
<dbReference type="HOGENOM" id="CLU_485191_0_0_1"/>
<dbReference type="GeneID" id="5728668"/>
<evidence type="ECO:0000313" key="5">
    <source>
        <dbReference type="EMBL" id="PNW75782.1"/>
    </source>
</evidence>
<reference evidence="5 6" key="1">
    <citation type="journal article" date="2007" name="Science">
        <title>The Chlamydomonas genome reveals the evolution of key animal and plant functions.</title>
        <authorList>
            <person name="Merchant S.S."/>
            <person name="Prochnik S.E."/>
            <person name="Vallon O."/>
            <person name="Harris E.H."/>
            <person name="Karpowicz S.J."/>
            <person name="Witman G.B."/>
            <person name="Terry A."/>
            <person name="Salamov A."/>
            <person name="Fritz-Laylin L.K."/>
            <person name="Marechal-Drouard L."/>
            <person name="Marshall W.F."/>
            <person name="Qu L.H."/>
            <person name="Nelson D.R."/>
            <person name="Sanderfoot A.A."/>
            <person name="Spalding M.H."/>
            <person name="Kapitonov V.V."/>
            <person name="Ren Q."/>
            <person name="Ferris P."/>
            <person name="Lindquist E."/>
            <person name="Shapiro H."/>
            <person name="Lucas S.M."/>
            <person name="Grimwood J."/>
            <person name="Schmutz J."/>
            <person name="Cardol P."/>
            <person name="Cerutti H."/>
            <person name="Chanfreau G."/>
            <person name="Chen C.L."/>
            <person name="Cognat V."/>
            <person name="Croft M.T."/>
            <person name="Dent R."/>
            <person name="Dutcher S."/>
            <person name="Fernandez E."/>
            <person name="Fukuzawa H."/>
            <person name="Gonzalez-Ballester D."/>
            <person name="Gonzalez-Halphen D."/>
            <person name="Hallmann A."/>
            <person name="Hanikenne M."/>
            <person name="Hippler M."/>
            <person name="Inwood W."/>
            <person name="Jabbari K."/>
            <person name="Kalanon M."/>
            <person name="Kuras R."/>
            <person name="Lefebvre P.A."/>
            <person name="Lemaire S.D."/>
            <person name="Lobanov A.V."/>
            <person name="Lohr M."/>
            <person name="Manuell A."/>
            <person name="Meier I."/>
            <person name="Mets L."/>
            <person name="Mittag M."/>
            <person name="Mittelmeier T."/>
            <person name="Moroney J.V."/>
            <person name="Moseley J."/>
            <person name="Napoli C."/>
            <person name="Nedelcu A.M."/>
            <person name="Niyogi K."/>
            <person name="Novoselov S.V."/>
            <person name="Paulsen I.T."/>
            <person name="Pazour G."/>
            <person name="Purton S."/>
            <person name="Ral J.P."/>
            <person name="Riano-Pachon D.M."/>
            <person name="Riekhof W."/>
            <person name="Rymarquis L."/>
            <person name="Schroda M."/>
            <person name="Stern D."/>
            <person name="Umen J."/>
            <person name="Willows R."/>
            <person name="Wilson N."/>
            <person name="Zimmer S.L."/>
            <person name="Allmer J."/>
            <person name="Balk J."/>
            <person name="Bisova K."/>
            <person name="Chen C.J."/>
            <person name="Elias M."/>
            <person name="Gendler K."/>
            <person name="Hauser C."/>
            <person name="Lamb M.R."/>
            <person name="Ledford H."/>
            <person name="Long J.C."/>
            <person name="Minagawa J."/>
            <person name="Page M.D."/>
            <person name="Pan J."/>
            <person name="Pootakham W."/>
            <person name="Roje S."/>
            <person name="Rose A."/>
            <person name="Stahlberg E."/>
            <person name="Terauchi A.M."/>
            <person name="Yang P."/>
            <person name="Ball S."/>
            <person name="Bowler C."/>
            <person name="Dieckmann C.L."/>
            <person name="Gladyshev V.N."/>
            <person name="Green P."/>
            <person name="Jorgensen R."/>
            <person name="Mayfield S."/>
            <person name="Mueller-Roeber B."/>
            <person name="Rajamani S."/>
            <person name="Sayre R.T."/>
            <person name="Brokstein P."/>
            <person name="Dubchak I."/>
            <person name="Goodstein D."/>
            <person name="Hornick L."/>
            <person name="Huang Y.W."/>
            <person name="Jhaveri J."/>
            <person name="Luo Y."/>
            <person name="Martinez D."/>
            <person name="Ngau W.C."/>
            <person name="Otillar B."/>
            <person name="Poliakov A."/>
            <person name="Porter A."/>
            <person name="Szajkowski L."/>
            <person name="Werner G."/>
            <person name="Zhou K."/>
            <person name="Grigoriev I.V."/>
            <person name="Rokhsar D.S."/>
            <person name="Grossman A.R."/>
        </authorList>
    </citation>
    <scope>NUCLEOTIDE SEQUENCE [LARGE SCALE GENOMIC DNA]</scope>
    <source>
        <strain evidence="6">CC-503</strain>
    </source>
</reference>
<evidence type="ECO:0000256" key="2">
    <source>
        <dbReference type="ARBA" id="ARBA00022472"/>
    </source>
</evidence>
<feature type="compositionally biased region" description="Acidic residues" evidence="4">
    <location>
        <begin position="414"/>
        <end position="423"/>
    </location>
</feature>
<feature type="region of interest" description="Disordered" evidence="4">
    <location>
        <begin position="388"/>
        <end position="425"/>
    </location>
</feature>
<dbReference type="PANTHER" id="PTHR13068:SF219">
    <property type="entry name" value="MITOCHONDRIAL TRANSCRIPTION TERMINATION FACTOR FAMILY PROTEIN"/>
    <property type="match status" value="1"/>
</dbReference>
<dbReference type="InParanoid" id="A8JHP3"/>
<dbReference type="Pfam" id="PF02536">
    <property type="entry name" value="mTERF"/>
    <property type="match status" value="1"/>
</dbReference>
<keyword evidence="2" id="KW-0805">Transcription regulation</keyword>
<dbReference type="Proteomes" id="UP000006906">
    <property type="component" value="Chromosome 12"/>
</dbReference>
<evidence type="ECO:0000313" key="6">
    <source>
        <dbReference type="Proteomes" id="UP000006906"/>
    </source>
</evidence>
<sequence>MRALVGQRCLAPQRAPGSLHGTLRAVPSAVALRRARASCSYPESSSNHSATATTTTLESQLSEVNASPVLVLGSPALQGADHAQMCAALEALRDAVPRRSLGGLLERYPAILTAPVATWVDFLGSFGFQRLAVQELLLNSPDVLANSSVFRAGQVFLFLKRLGVPNDQIVGPIFKWRALLSEQVDFEAAADFLASEAGIAPELLGQVACQYPALLAAPVATELAPRLAFLRGLGPEAPGLLRGVLHEDWYGWVHGLANWPTAVAPKLAALEAVVEGGPQAAAALLRRVPEALKYPPESRLVPNLRLLQGAMGLDQQSLAALLRGAPEILSLAPEQLESRWTFLTEAANGGEADLLAYPPYLLASLAKTSGPRLMFVATRGLAARLATPPAPAAVQEGSAAAADEAGQSGRWGEADEEDGDEGGDVGQGAVLDLRWLVEGSDEDFLRRAALELRRAGGRRSPSLSAGALLYASSTFSSSSRASSPVSGSASGSAAALGSGARAGAAGGEEVSEEELLLVRGEYETAAAEWESLLGWCADRAFTKAGRKKFEEQLSLFYLLVQG</sequence>
<dbReference type="InterPro" id="IPR003690">
    <property type="entry name" value="MTERF"/>
</dbReference>
<dbReference type="KEGG" id="cre:CHLRE_12g560750v5"/>
<keyword evidence="3" id="KW-0809">Transit peptide</keyword>
<keyword evidence="6" id="KW-1185">Reference proteome</keyword>
<protein>
    <submittedName>
        <fullName evidence="5">Uncharacterized protein</fullName>
    </submittedName>
</protein>
<gene>
    <name evidence="5" type="ORF">CHLRE_12g560750v5</name>
</gene>
<dbReference type="InterPro" id="IPR038538">
    <property type="entry name" value="MTERF_sf"/>
</dbReference>
<dbReference type="EMBL" id="CM008973">
    <property type="protein sequence ID" value="PNW75782.1"/>
    <property type="molecule type" value="Genomic_DNA"/>
</dbReference>
<evidence type="ECO:0000256" key="3">
    <source>
        <dbReference type="ARBA" id="ARBA00022946"/>
    </source>
</evidence>
<dbReference type="Gramene" id="PNW75782">
    <property type="protein sequence ID" value="PNW75782"/>
    <property type="gene ID" value="CHLRE_12g560750v5"/>
</dbReference>
<dbReference type="GO" id="GO:0006353">
    <property type="term" value="P:DNA-templated transcription termination"/>
    <property type="evidence" value="ECO:0007669"/>
    <property type="project" value="UniProtKB-KW"/>
</dbReference>
<organism evidence="5 6">
    <name type="scientific">Chlamydomonas reinhardtii</name>
    <name type="common">Chlamydomonas smithii</name>
    <dbReference type="NCBI Taxonomy" id="3055"/>
    <lineage>
        <taxon>Eukaryota</taxon>
        <taxon>Viridiplantae</taxon>
        <taxon>Chlorophyta</taxon>
        <taxon>core chlorophytes</taxon>
        <taxon>Chlorophyceae</taxon>
        <taxon>CS clade</taxon>
        <taxon>Chlamydomonadales</taxon>
        <taxon>Chlamydomonadaceae</taxon>
        <taxon>Chlamydomonas</taxon>
    </lineage>
</organism>
<evidence type="ECO:0000256" key="1">
    <source>
        <dbReference type="ARBA" id="ARBA00007692"/>
    </source>
</evidence>
<dbReference type="SMART" id="SM00733">
    <property type="entry name" value="Mterf"/>
    <property type="match status" value="6"/>
</dbReference>
<keyword evidence="2" id="KW-0806">Transcription termination</keyword>
<name>A8JHP3_CHLRE</name>
<evidence type="ECO:0000256" key="4">
    <source>
        <dbReference type="SAM" id="MobiDB-lite"/>
    </source>
</evidence>
<dbReference type="RefSeq" id="XP_001703146.1">
    <property type="nucleotide sequence ID" value="XM_001703094.2"/>
</dbReference>
<dbReference type="Gene3D" id="1.25.70.10">
    <property type="entry name" value="Transcription termination factor 3, mitochondrial"/>
    <property type="match status" value="1"/>
</dbReference>
<dbReference type="PaxDb" id="3055-EDO96611"/>
<dbReference type="GO" id="GO:0003676">
    <property type="term" value="F:nucleic acid binding"/>
    <property type="evidence" value="ECO:0007669"/>
    <property type="project" value="InterPro"/>
</dbReference>
<comment type="similarity">
    <text evidence="1">Belongs to the mTERF family.</text>
</comment>
<dbReference type="STRING" id="3055.A8JHP3"/>